<keyword evidence="3" id="KW-1185">Reference proteome</keyword>
<feature type="region of interest" description="Disordered" evidence="1">
    <location>
        <begin position="1"/>
        <end position="51"/>
    </location>
</feature>
<evidence type="ECO:0000256" key="1">
    <source>
        <dbReference type="SAM" id="MobiDB-lite"/>
    </source>
</evidence>
<gene>
    <name evidence="2" type="ORF">DPMN_190940</name>
</gene>
<reference evidence="2" key="2">
    <citation type="submission" date="2020-11" db="EMBL/GenBank/DDBJ databases">
        <authorList>
            <person name="McCartney M.A."/>
            <person name="Auch B."/>
            <person name="Kono T."/>
            <person name="Mallez S."/>
            <person name="Becker A."/>
            <person name="Gohl D.M."/>
            <person name="Silverstein K.A.T."/>
            <person name="Koren S."/>
            <person name="Bechman K.B."/>
            <person name="Herman A."/>
            <person name="Abrahante J.E."/>
            <person name="Garbe J."/>
        </authorList>
    </citation>
    <scope>NUCLEOTIDE SEQUENCE</scope>
    <source>
        <strain evidence="2">Duluth1</strain>
        <tissue evidence="2">Whole animal</tissue>
    </source>
</reference>
<feature type="compositionally biased region" description="Low complexity" evidence="1">
    <location>
        <begin position="16"/>
        <end position="30"/>
    </location>
</feature>
<name>A0A9D3Y4F0_DREPO</name>
<proteinExistence type="predicted"/>
<protein>
    <submittedName>
        <fullName evidence="2">Uncharacterized protein</fullName>
    </submittedName>
</protein>
<evidence type="ECO:0000313" key="3">
    <source>
        <dbReference type="Proteomes" id="UP000828390"/>
    </source>
</evidence>
<dbReference type="EMBL" id="JAIWYP010000033">
    <property type="protein sequence ID" value="KAH3691586.1"/>
    <property type="molecule type" value="Genomic_DNA"/>
</dbReference>
<comment type="caution">
    <text evidence="2">The sequence shown here is derived from an EMBL/GenBank/DDBJ whole genome shotgun (WGS) entry which is preliminary data.</text>
</comment>
<reference evidence="2" key="1">
    <citation type="journal article" date="2019" name="bioRxiv">
        <title>The Genome of the Zebra Mussel, Dreissena polymorpha: A Resource for Invasive Species Research.</title>
        <authorList>
            <person name="McCartney M.A."/>
            <person name="Auch B."/>
            <person name="Kono T."/>
            <person name="Mallez S."/>
            <person name="Zhang Y."/>
            <person name="Obille A."/>
            <person name="Becker A."/>
            <person name="Abrahante J.E."/>
            <person name="Garbe J."/>
            <person name="Badalamenti J.P."/>
            <person name="Herman A."/>
            <person name="Mangelson H."/>
            <person name="Liachko I."/>
            <person name="Sullivan S."/>
            <person name="Sone E.D."/>
            <person name="Koren S."/>
            <person name="Silverstein K.A.T."/>
            <person name="Beckman K.B."/>
            <person name="Gohl D.M."/>
        </authorList>
    </citation>
    <scope>NUCLEOTIDE SEQUENCE</scope>
    <source>
        <strain evidence="2">Duluth1</strain>
        <tissue evidence="2">Whole animal</tissue>
    </source>
</reference>
<organism evidence="2 3">
    <name type="scientific">Dreissena polymorpha</name>
    <name type="common">Zebra mussel</name>
    <name type="synonym">Mytilus polymorpha</name>
    <dbReference type="NCBI Taxonomy" id="45954"/>
    <lineage>
        <taxon>Eukaryota</taxon>
        <taxon>Metazoa</taxon>
        <taxon>Spiralia</taxon>
        <taxon>Lophotrochozoa</taxon>
        <taxon>Mollusca</taxon>
        <taxon>Bivalvia</taxon>
        <taxon>Autobranchia</taxon>
        <taxon>Heteroconchia</taxon>
        <taxon>Euheterodonta</taxon>
        <taxon>Imparidentia</taxon>
        <taxon>Neoheterodontei</taxon>
        <taxon>Myida</taxon>
        <taxon>Dreissenoidea</taxon>
        <taxon>Dreissenidae</taxon>
        <taxon>Dreissena</taxon>
    </lineage>
</organism>
<dbReference type="AlphaFoldDB" id="A0A9D3Y4F0"/>
<feature type="compositionally biased region" description="Basic and acidic residues" evidence="1">
    <location>
        <begin position="1"/>
        <end position="15"/>
    </location>
</feature>
<sequence>MKRDSPGSTGNDRRGTGNNRDGTGNNRDGTVAPPGPIQTQAELRQRPGECR</sequence>
<evidence type="ECO:0000313" key="2">
    <source>
        <dbReference type="EMBL" id="KAH3691586.1"/>
    </source>
</evidence>
<accession>A0A9D3Y4F0</accession>
<dbReference type="Proteomes" id="UP000828390">
    <property type="component" value="Unassembled WGS sequence"/>
</dbReference>